<sequence>PLFPLARRFLFLLLISLCRCYLFPFVRRPLLRVFLCVLLKAPPSLISTHWVILTPFSPCAFCYLGFSNQVIALHEASRVVPSGTSSFSARFRFQGVEDAFQHIVTRRDNGFLPARYRLRRCTRFSSKTRFAAHLSLMASNNSQPSTSMGGASVPSKGKAKDSSSQVRKMVYRKAKWRLSEIVSDAESDPQAESLTEGDMSSVELEPETGNFRATNDADYRIL</sequence>
<organism evidence="2 3">
    <name type="scientific">Linum tenue</name>
    <dbReference type="NCBI Taxonomy" id="586396"/>
    <lineage>
        <taxon>Eukaryota</taxon>
        <taxon>Viridiplantae</taxon>
        <taxon>Streptophyta</taxon>
        <taxon>Embryophyta</taxon>
        <taxon>Tracheophyta</taxon>
        <taxon>Spermatophyta</taxon>
        <taxon>Magnoliopsida</taxon>
        <taxon>eudicotyledons</taxon>
        <taxon>Gunneridae</taxon>
        <taxon>Pentapetalae</taxon>
        <taxon>rosids</taxon>
        <taxon>fabids</taxon>
        <taxon>Malpighiales</taxon>
        <taxon>Linaceae</taxon>
        <taxon>Linum</taxon>
    </lineage>
</organism>
<evidence type="ECO:0000256" key="1">
    <source>
        <dbReference type="SAM" id="MobiDB-lite"/>
    </source>
</evidence>
<keyword evidence="3" id="KW-1185">Reference proteome</keyword>
<proteinExistence type="predicted"/>
<protein>
    <submittedName>
        <fullName evidence="2">Uncharacterized protein</fullName>
    </submittedName>
</protein>
<evidence type="ECO:0000313" key="3">
    <source>
        <dbReference type="Proteomes" id="UP001154282"/>
    </source>
</evidence>
<feature type="region of interest" description="Disordered" evidence="1">
    <location>
        <begin position="141"/>
        <end position="166"/>
    </location>
</feature>
<feature type="region of interest" description="Disordered" evidence="1">
    <location>
        <begin position="183"/>
        <end position="217"/>
    </location>
</feature>
<dbReference type="AlphaFoldDB" id="A0AAV0LD10"/>
<accession>A0AAV0LD10</accession>
<name>A0AAV0LD10_9ROSI</name>
<gene>
    <name evidence="2" type="ORF">LITE_LOCUS23197</name>
</gene>
<feature type="non-terminal residue" evidence="2">
    <location>
        <position position="1"/>
    </location>
</feature>
<comment type="caution">
    <text evidence="2">The sequence shown here is derived from an EMBL/GenBank/DDBJ whole genome shotgun (WGS) entry which is preliminary data.</text>
</comment>
<dbReference type="Proteomes" id="UP001154282">
    <property type="component" value="Unassembled WGS sequence"/>
</dbReference>
<dbReference type="EMBL" id="CAMGYJ010000006">
    <property type="protein sequence ID" value="CAI0431868.1"/>
    <property type="molecule type" value="Genomic_DNA"/>
</dbReference>
<reference evidence="2" key="1">
    <citation type="submission" date="2022-08" db="EMBL/GenBank/DDBJ databases">
        <authorList>
            <person name="Gutierrez-Valencia J."/>
        </authorList>
    </citation>
    <scope>NUCLEOTIDE SEQUENCE</scope>
</reference>
<evidence type="ECO:0000313" key="2">
    <source>
        <dbReference type="EMBL" id="CAI0431868.1"/>
    </source>
</evidence>